<comment type="caution">
    <text evidence="2">The sequence shown here is derived from an EMBL/GenBank/DDBJ whole genome shotgun (WGS) entry which is preliminary data.</text>
</comment>
<gene>
    <name evidence="2" type="primary">g11385</name>
    <name evidence="2" type="ORF">VP750_LOCUS10187</name>
</gene>
<organism evidence="2 3">
    <name type="scientific">Coccomyxa viridis</name>
    <dbReference type="NCBI Taxonomy" id="1274662"/>
    <lineage>
        <taxon>Eukaryota</taxon>
        <taxon>Viridiplantae</taxon>
        <taxon>Chlorophyta</taxon>
        <taxon>core chlorophytes</taxon>
        <taxon>Trebouxiophyceae</taxon>
        <taxon>Trebouxiophyceae incertae sedis</taxon>
        <taxon>Coccomyxaceae</taxon>
        <taxon>Coccomyxa</taxon>
    </lineage>
</organism>
<name>A0ABP1GBZ4_9CHLO</name>
<dbReference type="Proteomes" id="UP001497392">
    <property type="component" value="Unassembled WGS sequence"/>
</dbReference>
<accession>A0ABP1GBZ4</accession>
<feature type="region of interest" description="Disordered" evidence="1">
    <location>
        <begin position="107"/>
        <end position="156"/>
    </location>
</feature>
<reference evidence="2 3" key="1">
    <citation type="submission" date="2024-06" db="EMBL/GenBank/DDBJ databases">
        <authorList>
            <person name="Kraege A."/>
            <person name="Thomma B."/>
        </authorList>
    </citation>
    <scope>NUCLEOTIDE SEQUENCE [LARGE SCALE GENOMIC DNA]</scope>
</reference>
<keyword evidence="3" id="KW-1185">Reference proteome</keyword>
<dbReference type="EMBL" id="CAXHTA020000018">
    <property type="protein sequence ID" value="CAL5228281.1"/>
    <property type="molecule type" value="Genomic_DNA"/>
</dbReference>
<proteinExistence type="predicted"/>
<evidence type="ECO:0000313" key="2">
    <source>
        <dbReference type="EMBL" id="CAL5228281.1"/>
    </source>
</evidence>
<evidence type="ECO:0000256" key="1">
    <source>
        <dbReference type="SAM" id="MobiDB-lite"/>
    </source>
</evidence>
<sequence length="156" mass="17418">MGGRYENLHIIKAGSEKKALKKVAVRWPKGARWMSHVAFYTGEGSDRELLDMVPVNWWTGKVKPNFEKLKDYGRTAEKPVFMEPRYKTIFDALGLGHLNLIIGTIEHEDPAPEEAEAKQPVPEEAEAEVPTPEKAEAAVPTPAKKLRESRQVGLSG</sequence>
<evidence type="ECO:0000313" key="3">
    <source>
        <dbReference type="Proteomes" id="UP001497392"/>
    </source>
</evidence>
<feature type="compositionally biased region" description="Low complexity" evidence="1">
    <location>
        <begin position="118"/>
        <end position="130"/>
    </location>
</feature>
<protein>
    <submittedName>
        <fullName evidence="2">G11385 protein</fullName>
    </submittedName>
</protein>